<dbReference type="PRINTS" id="PR00344">
    <property type="entry name" value="BCTRLSENSOR"/>
</dbReference>
<dbReference type="Proteomes" id="UP000317550">
    <property type="component" value="Chromosome"/>
</dbReference>
<evidence type="ECO:0000256" key="8">
    <source>
        <dbReference type="ARBA" id="ARBA00023012"/>
    </source>
</evidence>
<dbReference type="PANTHER" id="PTHR43065:SF50">
    <property type="entry name" value="HISTIDINE KINASE"/>
    <property type="match status" value="1"/>
</dbReference>
<keyword evidence="3" id="KW-0597">Phosphoprotein</keyword>
<evidence type="ECO:0000256" key="3">
    <source>
        <dbReference type="ARBA" id="ARBA00022553"/>
    </source>
</evidence>
<dbReference type="CDD" id="cd00082">
    <property type="entry name" value="HisKA"/>
    <property type="match status" value="1"/>
</dbReference>
<feature type="domain" description="Histidine kinase" evidence="10">
    <location>
        <begin position="191"/>
        <end position="434"/>
    </location>
</feature>
<dbReference type="PROSITE" id="PS50109">
    <property type="entry name" value="HIS_KIN"/>
    <property type="match status" value="1"/>
</dbReference>
<protein>
    <recommendedName>
        <fullName evidence="2">histidine kinase</fullName>
        <ecNumber evidence="2">2.7.13.3</ecNumber>
    </recommendedName>
</protein>
<keyword evidence="7" id="KW-0067">ATP-binding</keyword>
<dbReference type="AlphaFoldDB" id="A0A516SA24"/>
<feature type="coiled-coil region" evidence="9">
    <location>
        <begin position="145"/>
        <end position="175"/>
    </location>
</feature>
<dbReference type="NCBIfam" id="TIGR00229">
    <property type="entry name" value="sensory_box"/>
    <property type="match status" value="1"/>
</dbReference>
<dbReference type="KEGG" id="cari:FNU76_00770"/>
<accession>A0A516SA24</accession>
<evidence type="ECO:0000256" key="6">
    <source>
        <dbReference type="ARBA" id="ARBA00022777"/>
    </source>
</evidence>
<dbReference type="Pfam" id="PF00989">
    <property type="entry name" value="PAS"/>
    <property type="match status" value="1"/>
</dbReference>
<dbReference type="CDD" id="cd00130">
    <property type="entry name" value="PAS"/>
    <property type="match status" value="1"/>
</dbReference>
<organism evidence="12 13">
    <name type="scientific">Chitinimonas arctica</name>
    <dbReference type="NCBI Taxonomy" id="2594795"/>
    <lineage>
        <taxon>Bacteria</taxon>
        <taxon>Pseudomonadati</taxon>
        <taxon>Pseudomonadota</taxon>
        <taxon>Betaproteobacteria</taxon>
        <taxon>Neisseriales</taxon>
        <taxon>Chitinibacteraceae</taxon>
        <taxon>Chitinimonas</taxon>
    </lineage>
</organism>
<evidence type="ECO:0000256" key="7">
    <source>
        <dbReference type="ARBA" id="ARBA00022840"/>
    </source>
</evidence>
<keyword evidence="6" id="KW-0418">Kinase</keyword>
<evidence type="ECO:0000256" key="1">
    <source>
        <dbReference type="ARBA" id="ARBA00000085"/>
    </source>
</evidence>
<dbReference type="InterPro" id="IPR003594">
    <property type="entry name" value="HATPase_dom"/>
</dbReference>
<dbReference type="RefSeq" id="WP_143855921.1">
    <property type="nucleotide sequence ID" value="NZ_CP041730.1"/>
</dbReference>
<keyword evidence="8" id="KW-0902">Two-component regulatory system</keyword>
<evidence type="ECO:0000259" key="10">
    <source>
        <dbReference type="PROSITE" id="PS50109"/>
    </source>
</evidence>
<dbReference type="Gene3D" id="1.10.287.130">
    <property type="match status" value="1"/>
</dbReference>
<keyword evidence="13" id="KW-1185">Reference proteome</keyword>
<dbReference type="InterPro" id="IPR035965">
    <property type="entry name" value="PAS-like_dom_sf"/>
</dbReference>
<evidence type="ECO:0000256" key="2">
    <source>
        <dbReference type="ARBA" id="ARBA00012438"/>
    </source>
</evidence>
<dbReference type="InterPro" id="IPR000014">
    <property type="entry name" value="PAS"/>
</dbReference>
<dbReference type="GO" id="GO:0000155">
    <property type="term" value="F:phosphorelay sensor kinase activity"/>
    <property type="evidence" value="ECO:0007669"/>
    <property type="project" value="InterPro"/>
</dbReference>
<keyword evidence="9" id="KW-0175">Coiled coil</keyword>
<dbReference type="InterPro" id="IPR005467">
    <property type="entry name" value="His_kinase_dom"/>
</dbReference>
<evidence type="ECO:0000256" key="5">
    <source>
        <dbReference type="ARBA" id="ARBA00022741"/>
    </source>
</evidence>
<sequence length="441" mass="49826">MAKTDIEAEGTVRTKLFASLVDSIPVGIFAVDRDMEIVLWNHYMATHSGCREEDVRGRNLFEVFPELPQTWLKRKIEGVFILKNYAFTAWEQRPFLFRFSHNRPITGGVGEMRQNTAFIPIKNESGDVEYVYATLFDYTDTAIFQQRLKDTIHELEQKKLEQQTLIQKLEETRNQLLQSEKLAAIGQLAAGVAHEINNPIGFVLSNVGSMERYVKDLFLLVDEYDSAQEFIWEKAAVDKIEAAKKKIDYAFLKEDVPALLAESLDGLGRVRRIVQDLRDFSRIEPSDWQRADLHQCLDSTLNVVNNEIRYKAEVIKIYGTLPEVECMASQINQVLLNLLVNAAQAIPEMGTIHLRTGVEGDMVWVEVEDNGGGIRAADLGKIFDPFFTTKPVGKGTGLGLSVTYSIIQKHNGRIDVSSQEGQGTTFRVWLPIKQAEVSANP</sequence>
<keyword evidence="5" id="KW-0547">Nucleotide-binding</keyword>
<evidence type="ECO:0000256" key="4">
    <source>
        <dbReference type="ARBA" id="ARBA00022679"/>
    </source>
</evidence>
<dbReference type="OrthoDB" id="9757990at2"/>
<name>A0A516SA24_9NEIS</name>
<dbReference type="GO" id="GO:0006355">
    <property type="term" value="P:regulation of DNA-templated transcription"/>
    <property type="evidence" value="ECO:0007669"/>
    <property type="project" value="InterPro"/>
</dbReference>
<dbReference type="PROSITE" id="PS50112">
    <property type="entry name" value="PAS"/>
    <property type="match status" value="1"/>
</dbReference>
<dbReference type="EMBL" id="CP041730">
    <property type="protein sequence ID" value="QDQ24996.1"/>
    <property type="molecule type" value="Genomic_DNA"/>
</dbReference>
<proteinExistence type="predicted"/>
<dbReference type="InterPro" id="IPR036097">
    <property type="entry name" value="HisK_dim/P_sf"/>
</dbReference>
<dbReference type="SMART" id="SM00388">
    <property type="entry name" value="HisKA"/>
    <property type="match status" value="1"/>
</dbReference>
<dbReference type="PANTHER" id="PTHR43065">
    <property type="entry name" value="SENSOR HISTIDINE KINASE"/>
    <property type="match status" value="1"/>
</dbReference>
<dbReference type="SUPFAM" id="SSF55785">
    <property type="entry name" value="PYP-like sensor domain (PAS domain)"/>
    <property type="match status" value="1"/>
</dbReference>
<dbReference type="SUPFAM" id="SSF55874">
    <property type="entry name" value="ATPase domain of HSP90 chaperone/DNA topoisomerase II/histidine kinase"/>
    <property type="match status" value="1"/>
</dbReference>
<evidence type="ECO:0000313" key="12">
    <source>
        <dbReference type="EMBL" id="QDQ24996.1"/>
    </source>
</evidence>
<dbReference type="GO" id="GO:0005524">
    <property type="term" value="F:ATP binding"/>
    <property type="evidence" value="ECO:0007669"/>
    <property type="project" value="UniProtKB-KW"/>
</dbReference>
<dbReference type="SUPFAM" id="SSF47384">
    <property type="entry name" value="Homodimeric domain of signal transducing histidine kinase"/>
    <property type="match status" value="1"/>
</dbReference>
<keyword evidence="4" id="KW-0808">Transferase</keyword>
<dbReference type="EC" id="2.7.13.3" evidence="2"/>
<evidence type="ECO:0000259" key="11">
    <source>
        <dbReference type="PROSITE" id="PS50112"/>
    </source>
</evidence>
<evidence type="ECO:0000313" key="13">
    <source>
        <dbReference type="Proteomes" id="UP000317550"/>
    </source>
</evidence>
<comment type="catalytic activity">
    <reaction evidence="1">
        <text>ATP + protein L-histidine = ADP + protein N-phospho-L-histidine.</text>
        <dbReference type="EC" id="2.7.13.3"/>
    </reaction>
</comment>
<dbReference type="InterPro" id="IPR013767">
    <property type="entry name" value="PAS_fold"/>
</dbReference>
<dbReference type="Gene3D" id="3.30.565.10">
    <property type="entry name" value="Histidine kinase-like ATPase, C-terminal domain"/>
    <property type="match status" value="1"/>
</dbReference>
<dbReference type="Pfam" id="PF02518">
    <property type="entry name" value="HATPase_c"/>
    <property type="match status" value="1"/>
</dbReference>
<dbReference type="SMART" id="SM00091">
    <property type="entry name" value="PAS"/>
    <property type="match status" value="1"/>
</dbReference>
<evidence type="ECO:0000256" key="9">
    <source>
        <dbReference type="SAM" id="Coils"/>
    </source>
</evidence>
<dbReference type="InterPro" id="IPR003661">
    <property type="entry name" value="HisK_dim/P_dom"/>
</dbReference>
<reference evidence="13" key="1">
    <citation type="submission" date="2019-07" db="EMBL/GenBank/DDBJ databases">
        <title>Chitinimonas sp. nov., isolated from Ny-Alesund, arctica soil.</title>
        <authorList>
            <person name="Xu Q."/>
            <person name="Peng F."/>
        </authorList>
    </citation>
    <scope>NUCLEOTIDE SEQUENCE [LARGE SCALE GENOMIC DNA]</scope>
    <source>
        <strain evidence="13">R3-44</strain>
    </source>
</reference>
<dbReference type="Gene3D" id="3.30.450.20">
    <property type="entry name" value="PAS domain"/>
    <property type="match status" value="1"/>
</dbReference>
<dbReference type="InterPro" id="IPR036890">
    <property type="entry name" value="HATPase_C_sf"/>
</dbReference>
<dbReference type="SMART" id="SM00387">
    <property type="entry name" value="HATPase_c"/>
    <property type="match status" value="1"/>
</dbReference>
<dbReference type="InterPro" id="IPR004358">
    <property type="entry name" value="Sig_transdc_His_kin-like_C"/>
</dbReference>
<gene>
    <name evidence="12" type="ORF">FNU76_00770</name>
</gene>
<feature type="domain" description="PAS" evidence="11">
    <location>
        <begin position="13"/>
        <end position="64"/>
    </location>
</feature>